<keyword evidence="1" id="KW-0472">Membrane</keyword>
<evidence type="ECO:0000313" key="3">
    <source>
        <dbReference type="Proteomes" id="UP001176940"/>
    </source>
</evidence>
<keyword evidence="1" id="KW-0812">Transmembrane</keyword>
<dbReference type="Gene3D" id="2.60.40.10">
    <property type="entry name" value="Immunoglobulins"/>
    <property type="match status" value="1"/>
</dbReference>
<keyword evidence="1" id="KW-1133">Transmembrane helix</keyword>
<dbReference type="InterPro" id="IPR036179">
    <property type="entry name" value="Ig-like_dom_sf"/>
</dbReference>
<feature type="non-terminal residue" evidence="2">
    <location>
        <position position="1"/>
    </location>
</feature>
<sequence length="219" mass="24476">FVHRKEVSCGESVHFNPPVSLEKSQSVVWSFRKELFINQACADASKDNGKVKRQWELFSNGSLKLTDVTHSDQGHYRASIKKRNFSAIVMYEVYLRSAGSLLAELNNDGPATTAEKMNTFVPGAVIGIALGIINGVIITVVIVIFVLKKAKGKITKNPENENLPSPHIYVNESVSFEMERTESINSNRHYESLTHPDGALYNQLNKGKAERHLPRICLH</sequence>
<dbReference type="SUPFAM" id="SSF48726">
    <property type="entry name" value="Immunoglobulin"/>
    <property type="match status" value="1"/>
</dbReference>
<feature type="transmembrane region" description="Helical" evidence="1">
    <location>
        <begin position="123"/>
        <end position="147"/>
    </location>
</feature>
<dbReference type="Proteomes" id="UP001176940">
    <property type="component" value="Unassembled WGS sequence"/>
</dbReference>
<evidence type="ECO:0000256" key="1">
    <source>
        <dbReference type="SAM" id="Phobius"/>
    </source>
</evidence>
<keyword evidence="3" id="KW-1185">Reference proteome</keyword>
<organism evidence="2 3">
    <name type="scientific">Ranitomeya imitator</name>
    <name type="common">mimic poison frog</name>
    <dbReference type="NCBI Taxonomy" id="111125"/>
    <lineage>
        <taxon>Eukaryota</taxon>
        <taxon>Metazoa</taxon>
        <taxon>Chordata</taxon>
        <taxon>Craniata</taxon>
        <taxon>Vertebrata</taxon>
        <taxon>Euteleostomi</taxon>
        <taxon>Amphibia</taxon>
        <taxon>Batrachia</taxon>
        <taxon>Anura</taxon>
        <taxon>Neobatrachia</taxon>
        <taxon>Hyloidea</taxon>
        <taxon>Dendrobatidae</taxon>
        <taxon>Dendrobatinae</taxon>
        <taxon>Ranitomeya</taxon>
    </lineage>
</organism>
<comment type="caution">
    <text evidence="2">The sequence shown here is derived from an EMBL/GenBank/DDBJ whole genome shotgun (WGS) entry which is preliminary data.</text>
</comment>
<reference evidence="2" key="1">
    <citation type="submission" date="2023-07" db="EMBL/GenBank/DDBJ databases">
        <authorList>
            <person name="Stuckert A."/>
        </authorList>
    </citation>
    <scope>NUCLEOTIDE SEQUENCE</scope>
</reference>
<evidence type="ECO:0000313" key="2">
    <source>
        <dbReference type="EMBL" id="CAJ0967287.1"/>
    </source>
</evidence>
<proteinExistence type="predicted"/>
<accession>A0ABN9MLK7</accession>
<protein>
    <submittedName>
        <fullName evidence="2">Uncharacterized protein</fullName>
    </submittedName>
</protein>
<dbReference type="EMBL" id="CAUEEQ010078218">
    <property type="protein sequence ID" value="CAJ0967287.1"/>
    <property type="molecule type" value="Genomic_DNA"/>
</dbReference>
<name>A0ABN9MLK7_9NEOB</name>
<gene>
    <name evidence="2" type="ORF">RIMI_LOCUS22116638</name>
</gene>
<dbReference type="InterPro" id="IPR013783">
    <property type="entry name" value="Ig-like_fold"/>
</dbReference>